<organism evidence="2 3">
    <name type="scientific">Gordoniibacillus kamchatkensis</name>
    <dbReference type="NCBI Taxonomy" id="1590651"/>
    <lineage>
        <taxon>Bacteria</taxon>
        <taxon>Bacillati</taxon>
        <taxon>Bacillota</taxon>
        <taxon>Bacilli</taxon>
        <taxon>Bacillales</taxon>
        <taxon>Paenibacillaceae</taxon>
        <taxon>Gordoniibacillus</taxon>
    </lineage>
</organism>
<evidence type="ECO:0008006" key="4">
    <source>
        <dbReference type="Google" id="ProtNLM"/>
    </source>
</evidence>
<sequence>MARKLAIIHTTPVTVDTFRQQAERMQLECDIVNFVDDSILPRLAANGGDVAEIAPKLVQYARYAEEAGADVILSACSSVGEAAAAMRSEVSVPVVRIDDAMAEEAVKRGDTIGIVATLETTIRPTTALLMEKARAAGKDVQFIPVLAGEAYRLLKQGDKEGHDRILLDLLADLASRADVIVLAQASMSRVSALLEPEQRDKCLTSPAFALAYVKSLLAETKR</sequence>
<comment type="caution">
    <text evidence="2">The sequence shown here is derived from an EMBL/GenBank/DDBJ whole genome shotgun (WGS) entry which is preliminary data.</text>
</comment>
<dbReference type="InterPro" id="IPR053714">
    <property type="entry name" value="Iso_Racemase_Enz_sf"/>
</dbReference>
<gene>
    <name evidence="2" type="ORF">SD70_26530</name>
</gene>
<dbReference type="RefSeq" id="WP_041051231.1">
    <property type="nucleotide sequence ID" value="NZ_JXAK01000062.1"/>
</dbReference>
<dbReference type="Pfam" id="PF01177">
    <property type="entry name" value="Asp_Glu_race"/>
    <property type="match status" value="1"/>
</dbReference>
<accession>A0ABR5ABL7</accession>
<evidence type="ECO:0000256" key="1">
    <source>
        <dbReference type="ARBA" id="ARBA00038414"/>
    </source>
</evidence>
<dbReference type="EMBL" id="JXAK01000062">
    <property type="protein sequence ID" value="KIL38419.1"/>
    <property type="molecule type" value="Genomic_DNA"/>
</dbReference>
<dbReference type="InterPro" id="IPR001920">
    <property type="entry name" value="Asp/Glu_race"/>
</dbReference>
<reference evidence="2 3" key="1">
    <citation type="submission" date="2014-12" db="EMBL/GenBank/DDBJ databases">
        <title>Draft genome sequence of Paenibacillus kamchatkensis strain B-2647.</title>
        <authorList>
            <person name="Karlyshev A.V."/>
            <person name="Kudryashova E.B."/>
        </authorList>
    </citation>
    <scope>NUCLEOTIDE SEQUENCE [LARGE SCALE GENOMIC DNA]</scope>
    <source>
        <strain evidence="2 3">VKM B-2647</strain>
    </source>
</reference>
<protein>
    <recommendedName>
        <fullName evidence="4">Asp/Glu/hydantoin racemase</fullName>
    </recommendedName>
</protein>
<comment type="similarity">
    <text evidence="1">Belongs to the HyuE racemase family.</text>
</comment>
<evidence type="ECO:0000313" key="2">
    <source>
        <dbReference type="EMBL" id="KIL38419.1"/>
    </source>
</evidence>
<evidence type="ECO:0000313" key="3">
    <source>
        <dbReference type="Proteomes" id="UP000031967"/>
    </source>
</evidence>
<dbReference type="SUPFAM" id="SSF53681">
    <property type="entry name" value="Aspartate/glutamate racemase"/>
    <property type="match status" value="1"/>
</dbReference>
<name>A0ABR5ABL7_9BACL</name>
<proteinExistence type="inferred from homology"/>
<keyword evidence="3" id="KW-1185">Reference proteome</keyword>
<dbReference type="InterPro" id="IPR015942">
    <property type="entry name" value="Asp/Glu/hydantoin_racemase"/>
</dbReference>
<dbReference type="Proteomes" id="UP000031967">
    <property type="component" value="Unassembled WGS sequence"/>
</dbReference>
<dbReference type="Gene3D" id="3.40.50.12500">
    <property type="match status" value="1"/>
</dbReference>